<dbReference type="InterPro" id="IPR036388">
    <property type="entry name" value="WH-like_DNA-bd_sf"/>
</dbReference>
<gene>
    <name evidence="5" type="ORF">HNQ88_000268</name>
</gene>
<reference evidence="5" key="1">
    <citation type="submission" date="2023-07" db="EMBL/GenBank/DDBJ databases">
        <title>Genomic Encyclopedia of Type Strains, Phase IV (KMG-IV): sequencing the most valuable type-strain genomes for metagenomic binning, comparative biology and taxonomic classification.</title>
        <authorList>
            <person name="Goeker M."/>
        </authorList>
    </citation>
    <scope>NUCLEOTIDE SEQUENCE</scope>
    <source>
        <strain evidence="5">DSM 26174</strain>
    </source>
</reference>
<dbReference type="AlphaFoldDB" id="A0AAE3XJ15"/>
<feature type="domain" description="HTH gntR-type" evidence="4">
    <location>
        <begin position="13"/>
        <end position="81"/>
    </location>
</feature>
<evidence type="ECO:0000256" key="1">
    <source>
        <dbReference type="ARBA" id="ARBA00023015"/>
    </source>
</evidence>
<dbReference type="Proteomes" id="UP001185092">
    <property type="component" value="Unassembled WGS sequence"/>
</dbReference>
<name>A0AAE3XJ15_9BACT</name>
<keyword evidence="2" id="KW-0238">DNA-binding</keyword>
<dbReference type="SUPFAM" id="SSF64288">
    <property type="entry name" value="Chorismate lyase-like"/>
    <property type="match status" value="1"/>
</dbReference>
<evidence type="ECO:0000313" key="6">
    <source>
        <dbReference type="Proteomes" id="UP001185092"/>
    </source>
</evidence>
<dbReference type="GO" id="GO:0045892">
    <property type="term" value="P:negative regulation of DNA-templated transcription"/>
    <property type="evidence" value="ECO:0007669"/>
    <property type="project" value="TreeGrafter"/>
</dbReference>
<dbReference type="PANTHER" id="PTHR44846">
    <property type="entry name" value="MANNOSYL-D-GLYCERATE TRANSPORT/METABOLISM SYSTEM REPRESSOR MNGR-RELATED"/>
    <property type="match status" value="1"/>
</dbReference>
<dbReference type="GO" id="GO:0003677">
    <property type="term" value="F:DNA binding"/>
    <property type="evidence" value="ECO:0007669"/>
    <property type="project" value="UniProtKB-KW"/>
</dbReference>
<evidence type="ECO:0000259" key="4">
    <source>
        <dbReference type="PROSITE" id="PS50949"/>
    </source>
</evidence>
<dbReference type="SMART" id="SM00345">
    <property type="entry name" value="HTH_GNTR"/>
    <property type="match status" value="1"/>
</dbReference>
<sequence>MISNLEIDHKSPIPLHKQIEYELRELIKKDRYTDGKMFPKEVDLSNQFGVSRNTVRQAINTLVLEGLLERKKGRGTIVHKERIATQLSKWQSFTQEMSEKGIKTKTYDSQLKTISLNEERAQIFNSTKGKKAQKLIRLRGDEKEPYVYFVSWFHPKIEFNEEENFDLPLYEIMKKEFSINPKRSSEELTAMLADKFLAGKLEIEENTPILQRKRVVYDIGNRPIEINFGYYRADKFSYKIDFEI</sequence>
<dbReference type="PANTHER" id="PTHR44846:SF1">
    <property type="entry name" value="MANNOSYL-D-GLYCERATE TRANSPORT_METABOLISM SYSTEM REPRESSOR MNGR-RELATED"/>
    <property type="match status" value="1"/>
</dbReference>
<evidence type="ECO:0000313" key="5">
    <source>
        <dbReference type="EMBL" id="MDR6237292.1"/>
    </source>
</evidence>
<comment type="caution">
    <text evidence="5">The sequence shown here is derived from an EMBL/GenBank/DDBJ whole genome shotgun (WGS) entry which is preliminary data.</text>
</comment>
<organism evidence="5 6">
    <name type="scientific">Aureibacter tunicatorum</name>
    <dbReference type="NCBI Taxonomy" id="866807"/>
    <lineage>
        <taxon>Bacteria</taxon>
        <taxon>Pseudomonadati</taxon>
        <taxon>Bacteroidota</taxon>
        <taxon>Cytophagia</taxon>
        <taxon>Cytophagales</taxon>
        <taxon>Persicobacteraceae</taxon>
        <taxon>Aureibacter</taxon>
    </lineage>
</organism>
<dbReference type="CDD" id="cd07377">
    <property type="entry name" value="WHTH_GntR"/>
    <property type="match status" value="1"/>
</dbReference>
<dbReference type="Gene3D" id="3.40.1410.10">
    <property type="entry name" value="Chorismate lyase-like"/>
    <property type="match status" value="1"/>
</dbReference>
<dbReference type="PRINTS" id="PR00035">
    <property type="entry name" value="HTHGNTR"/>
</dbReference>
<dbReference type="SMART" id="SM00866">
    <property type="entry name" value="UTRA"/>
    <property type="match status" value="1"/>
</dbReference>
<dbReference type="InterPro" id="IPR050679">
    <property type="entry name" value="Bact_HTH_transcr_reg"/>
</dbReference>
<dbReference type="Pfam" id="PF07702">
    <property type="entry name" value="UTRA"/>
    <property type="match status" value="1"/>
</dbReference>
<dbReference type="EMBL" id="JAVDQD010000001">
    <property type="protein sequence ID" value="MDR6237292.1"/>
    <property type="molecule type" value="Genomic_DNA"/>
</dbReference>
<dbReference type="SUPFAM" id="SSF46785">
    <property type="entry name" value="Winged helix' DNA-binding domain"/>
    <property type="match status" value="1"/>
</dbReference>
<dbReference type="InterPro" id="IPR036390">
    <property type="entry name" value="WH_DNA-bd_sf"/>
</dbReference>
<keyword evidence="1" id="KW-0805">Transcription regulation</keyword>
<dbReference type="InterPro" id="IPR000524">
    <property type="entry name" value="Tscrpt_reg_HTH_GntR"/>
</dbReference>
<dbReference type="RefSeq" id="WP_309936745.1">
    <property type="nucleotide sequence ID" value="NZ_AP025305.1"/>
</dbReference>
<protein>
    <submittedName>
        <fullName evidence="5">GntR family transcriptional regulator</fullName>
    </submittedName>
</protein>
<accession>A0AAE3XJ15</accession>
<keyword evidence="6" id="KW-1185">Reference proteome</keyword>
<dbReference type="Gene3D" id="1.10.10.10">
    <property type="entry name" value="Winged helix-like DNA-binding domain superfamily/Winged helix DNA-binding domain"/>
    <property type="match status" value="1"/>
</dbReference>
<dbReference type="Pfam" id="PF00392">
    <property type="entry name" value="GntR"/>
    <property type="match status" value="1"/>
</dbReference>
<keyword evidence="3" id="KW-0804">Transcription</keyword>
<evidence type="ECO:0000256" key="2">
    <source>
        <dbReference type="ARBA" id="ARBA00023125"/>
    </source>
</evidence>
<evidence type="ECO:0000256" key="3">
    <source>
        <dbReference type="ARBA" id="ARBA00023163"/>
    </source>
</evidence>
<dbReference type="GO" id="GO:0003700">
    <property type="term" value="F:DNA-binding transcription factor activity"/>
    <property type="evidence" value="ECO:0007669"/>
    <property type="project" value="InterPro"/>
</dbReference>
<dbReference type="InterPro" id="IPR028978">
    <property type="entry name" value="Chorismate_lyase_/UTRA_dom_sf"/>
</dbReference>
<dbReference type="PROSITE" id="PS50949">
    <property type="entry name" value="HTH_GNTR"/>
    <property type="match status" value="1"/>
</dbReference>
<proteinExistence type="predicted"/>
<dbReference type="InterPro" id="IPR011663">
    <property type="entry name" value="UTRA"/>
</dbReference>